<reference evidence="2" key="1">
    <citation type="submission" date="2020-11" db="EMBL/GenBank/DDBJ databases">
        <authorList>
            <person name="Tran Van P."/>
        </authorList>
    </citation>
    <scope>NUCLEOTIDE SEQUENCE</scope>
</reference>
<protein>
    <submittedName>
        <fullName evidence="2">Uncharacterized protein</fullName>
    </submittedName>
</protein>
<dbReference type="AlphaFoldDB" id="A0A7R9H5J5"/>
<organism evidence="2">
    <name type="scientific">Timema poppense</name>
    <name type="common">Walking stick</name>
    <dbReference type="NCBI Taxonomy" id="170557"/>
    <lineage>
        <taxon>Eukaryota</taxon>
        <taxon>Metazoa</taxon>
        <taxon>Ecdysozoa</taxon>
        <taxon>Arthropoda</taxon>
        <taxon>Hexapoda</taxon>
        <taxon>Insecta</taxon>
        <taxon>Pterygota</taxon>
        <taxon>Neoptera</taxon>
        <taxon>Polyneoptera</taxon>
        <taxon>Phasmatodea</taxon>
        <taxon>Timematodea</taxon>
        <taxon>Timematoidea</taxon>
        <taxon>Timematidae</taxon>
        <taxon>Timema</taxon>
    </lineage>
</organism>
<accession>A0A7R9H5J5</accession>
<name>A0A7R9H5J5_TIMPO</name>
<evidence type="ECO:0000256" key="1">
    <source>
        <dbReference type="SAM" id="MobiDB-lite"/>
    </source>
</evidence>
<proteinExistence type="predicted"/>
<dbReference type="EMBL" id="OD004474">
    <property type="protein sequence ID" value="CAD7410019.1"/>
    <property type="molecule type" value="Genomic_DNA"/>
</dbReference>
<sequence length="65" mass="7390">MARDHKEVGVEVDRREEAQDRTRNSTLDNSTFRVTRHAHVHTVVGVGHHNPRSSNCITSLIQDES</sequence>
<feature type="compositionally biased region" description="Basic and acidic residues" evidence="1">
    <location>
        <begin position="1"/>
        <end position="23"/>
    </location>
</feature>
<feature type="compositionally biased region" description="Polar residues" evidence="1">
    <location>
        <begin position="52"/>
        <end position="65"/>
    </location>
</feature>
<gene>
    <name evidence="2" type="ORF">TPSB3V08_LOCUS7148</name>
</gene>
<feature type="region of interest" description="Disordered" evidence="1">
    <location>
        <begin position="46"/>
        <end position="65"/>
    </location>
</feature>
<feature type="region of interest" description="Disordered" evidence="1">
    <location>
        <begin position="1"/>
        <end position="28"/>
    </location>
</feature>
<evidence type="ECO:0000313" key="2">
    <source>
        <dbReference type="EMBL" id="CAD7410019.1"/>
    </source>
</evidence>